<evidence type="ECO:0000313" key="5">
    <source>
        <dbReference type="Proteomes" id="UP000095284"/>
    </source>
</evidence>
<feature type="compositionally biased region" description="Basic and acidic residues" evidence="2">
    <location>
        <begin position="282"/>
        <end position="340"/>
    </location>
</feature>
<dbReference type="AlphaFoldDB" id="A0A1I7SL44"/>
<dbReference type="InterPro" id="IPR003582">
    <property type="entry name" value="ShKT_dom"/>
</dbReference>
<evidence type="ECO:0000259" key="3">
    <source>
        <dbReference type="PROSITE" id="PS51670"/>
    </source>
</evidence>
<feature type="domain" description="ShKT" evidence="3">
    <location>
        <begin position="49"/>
        <end position="90"/>
    </location>
</feature>
<evidence type="ECO:0000313" key="7">
    <source>
        <dbReference type="WBParaSite" id="BXY_1377600.1"/>
    </source>
</evidence>
<comment type="caution">
    <text evidence="1">Lacks conserved residue(s) required for the propagation of feature annotation.</text>
</comment>
<name>A0A1I7SL44_BURXY</name>
<evidence type="ECO:0000256" key="1">
    <source>
        <dbReference type="PROSITE-ProRule" id="PRU01005"/>
    </source>
</evidence>
<dbReference type="SMART" id="SM00254">
    <property type="entry name" value="ShKT"/>
    <property type="match status" value="4"/>
</dbReference>
<dbReference type="Proteomes" id="UP000659654">
    <property type="component" value="Unassembled WGS sequence"/>
</dbReference>
<evidence type="ECO:0000256" key="2">
    <source>
        <dbReference type="SAM" id="MobiDB-lite"/>
    </source>
</evidence>
<dbReference type="EMBL" id="CAJFDI010000006">
    <property type="protein sequence ID" value="CAD5233904.1"/>
    <property type="molecule type" value="Genomic_DNA"/>
</dbReference>
<dbReference type="Proteomes" id="UP000095284">
    <property type="component" value="Unplaced"/>
</dbReference>
<accession>A0A1I7SL44</accession>
<keyword evidence="6" id="KW-1185">Reference proteome</keyword>
<dbReference type="WBParaSite" id="BXY_1377600.1">
    <property type="protein sequence ID" value="BXY_1377600.1"/>
    <property type="gene ID" value="BXY_1377600"/>
</dbReference>
<dbReference type="EMBL" id="CAJFCV020000006">
    <property type="protein sequence ID" value="CAG9129363.1"/>
    <property type="molecule type" value="Genomic_DNA"/>
</dbReference>
<dbReference type="PROSITE" id="PS51670">
    <property type="entry name" value="SHKT"/>
    <property type="match status" value="1"/>
</dbReference>
<feature type="region of interest" description="Disordered" evidence="2">
    <location>
        <begin position="282"/>
        <end position="349"/>
    </location>
</feature>
<protein>
    <submittedName>
        <fullName evidence="4">(pine wood nematode) hypothetical protein</fullName>
    </submittedName>
</protein>
<evidence type="ECO:0000313" key="4">
    <source>
        <dbReference type="EMBL" id="CAD5233904.1"/>
    </source>
</evidence>
<dbReference type="Pfam" id="PF01549">
    <property type="entry name" value="ShK"/>
    <property type="match status" value="4"/>
</dbReference>
<evidence type="ECO:0000313" key="6">
    <source>
        <dbReference type="Proteomes" id="UP000659654"/>
    </source>
</evidence>
<reference evidence="7" key="1">
    <citation type="submission" date="2016-11" db="UniProtKB">
        <authorList>
            <consortium name="WormBaseParasite"/>
        </authorList>
    </citation>
    <scope>IDENTIFICATION</scope>
</reference>
<dbReference type="InterPro" id="IPR008974">
    <property type="entry name" value="TRAF-like"/>
</dbReference>
<organism evidence="5 7">
    <name type="scientific">Bursaphelenchus xylophilus</name>
    <name type="common">Pinewood nematode worm</name>
    <name type="synonym">Aphelenchoides xylophilus</name>
    <dbReference type="NCBI Taxonomy" id="6326"/>
    <lineage>
        <taxon>Eukaryota</taxon>
        <taxon>Metazoa</taxon>
        <taxon>Ecdysozoa</taxon>
        <taxon>Nematoda</taxon>
        <taxon>Chromadorea</taxon>
        <taxon>Rhabditida</taxon>
        <taxon>Tylenchina</taxon>
        <taxon>Tylenchomorpha</taxon>
        <taxon>Aphelenchoidea</taxon>
        <taxon>Aphelenchoididae</taxon>
        <taxon>Bursaphelenchus</taxon>
    </lineage>
</organism>
<gene>
    <name evidence="4" type="ORF">BXYJ_LOCUS13995</name>
</gene>
<proteinExistence type="predicted"/>
<dbReference type="Proteomes" id="UP000582659">
    <property type="component" value="Unassembled WGS sequence"/>
</dbReference>
<reference evidence="4" key="2">
    <citation type="submission" date="2020-09" db="EMBL/GenBank/DDBJ databases">
        <authorList>
            <person name="Kikuchi T."/>
        </authorList>
    </citation>
    <scope>NUCLEOTIDE SEQUENCE</scope>
    <source>
        <strain evidence="4">Ka4C1</strain>
    </source>
</reference>
<dbReference type="OrthoDB" id="5974165at2759"/>
<dbReference type="Gene3D" id="2.60.210.10">
    <property type="entry name" value="Apoptosis, Tumor Necrosis Factor Receptor Associated Protein 2, Chain A"/>
    <property type="match status" value="1"/>
</dbReference>
<sequence length="485" mass="54830">MLWLLTISSYAEECQDKLPLICGTVYDYCTSFRHFAFLKENCQYSCHQCKNDCKDFVACRSLKQIGACDKRTRYDHDIVMRWCPRTCGSCKDKSRTPEKTFSSNAGIAKVLKELKNLLKNAKEGWESKMSGMEKKLEDALKTKNSDDKGKDECPEGLIFSLLFISSYGEDCKDTLPLSCGNIYDYCTSFRNFAYLRENCQYTCQQCKDDCKDYIGCRAVKQIGACDENTPYDRDLAMRWCPRTCGSCKDSPRAPKKTASTNAEVAKVLKELDDLVKKAKGGWESKMPGMEKKLDDAVKGKKSDDKGNNDNGKNDQKKDDTKKDDKGNNDQKKDDTGKDDQECPDSADSTGKVKVDLAGFDKLAKEKGDWKQERTFCAKGIQFKVIPKYENCAEPDGCFSIDVTASYPKSKNWKATVDMEYIVVNSDTKKNILRKLAEEFAPSVTVKGGNKLEKFKLLTDEKLGFMQPDKSLTFSVEANVKDFKKT</sequence>